<dbReference type="PANTHER" id="PTHR33964:SF1">
    <property type="entry name" value="RE45066P"/>
    <property type="match status" value="1"/>
</dbReference>
<dbReference type="AlphaFoldDB" id="A0A6P6XVS5"/>
<gene>
    <name evidence="3" type="primary">LOC113790521</name>
</gene>
<dbReference type="GeneID" id="113790521"/>
<organism evidence="2 3">
    <name type="scientific">Dermatophagoides pteronyssinus</name>
    <name type="common">European house dust mite</name>
    <dbReference type="NCBI Taxonomy" id="6956"/>
    <lineage>
        <taxon>Eukaryota</taxon>
        <taxon>Metazoa</taxon>
        <taxon>Ecdysozoa</taxon>
        <taxon>Arthropoda</taxon>
        <taxon>Chelicerata</taxon>
        <taxon>Arachnida</taxon>
        <taxon>Acari</taxon>
        <taxon>Acariformes</taxon>
        <taxon>Sarcoptiformes</taxon>
        <taxon>Astigmata</taxon>
        <taxon>Psoroptidia</taxon>
        <taxon>Analgoidea</taxon>
        <taxon>Pyroglyphidae</taxon>
        <taxon>Dermatophagoidinae</taxon>
        <taxon>Dermatophagoides</taxon>
    </lineage>
</organism>
<keyword evidence="2" id="KW-1185">Reference proteome</keyword>
<protein>
    <submittedName>
        <fullName evidence="3">Uncharacterized protein LOC113790521</fullName>
    </submittedName>
</protein>
<feature type="signal peptide" evidence="1">
    <location>
        <begin position="1"/>
        <end position="22"/>
    </location>
</feature>
<name>A0A6P6XVS5_DERPT</name>
<keyword evidence="1" id="KW-0732">Signal</keyword>
<evidence type="ECO:0000313" key="2">
    <source>
        <dbReference type="Proteomes" id="UP000515146"/>
    </source>
</evidence>
<dbReference type="KEGG" id="dpte:113790521"/>
<evidence type="ECO:0000313" key="3">
    <source>
        <dbReference type="RefSeq" id="XP_027195999.1"/>
    </source>
</evidence>
<dbReference type="RefSeq" id="XP_027195999.1">
    <property type="nucleotide sequence ID" value="XM_027340198.1"/>
</dbReference>
<dbReference type="PANTHER" id="PTHR33964">
    <property type="entry name" value="RE45066P-RELATED"/>
    <property type="match status" value="1"/>
</dbReference>
<dbReference type="Proteomes" id="UP000515146">
    <property type="component" value="Unplaced"/>
</dbReference>
<dbReference type="OrthoDB" id="6489459at2759"/>
<sequence length="254" mass="28326">MKTLNFLFVIGCCFAFVSIIDAARSSKRSKRDQCGKNELNQMDKLLASVLPFDDPKVKPPETIEDIPQFCLHYGDVLTKIESLNKRCMKETQRNVIAVMIYNIKQSTRGICSKKAIQSKKLTPAKKNFLQLNRCINGGSKQLKQCSDTMAGYLTAIEKVPKTQRIPMLCCEMIKGRDCFHNALRSGPNCNTPEFDKTLGEIVKSVGGGGESQLRSICGDFTTKAKCSKVKLPKRQAPKDQKSFIQTALHLLGDL</sequence>
<dbReference type="InParanoid" id="A0A6P6XVS5"/>
<feature type="chain" id="PRO_5028214788" evidence="1">
    <location>
        <begin position="23"/>
        <end position="254"/>
    </location>
</feature>
<accession>A0A6P6XVS5</accession>
<reference evidence="3" key="1">
    <citation type="submission" date="2025-08" db="UniProtKB">
        <authorList>
            <consortium name="RefSeq"/>
        </authorList>
    </citation>
    <scope>IDENTIFICATION</scope>
    <source>
        <strain evidence="3">Airmid</strain>
    </source>
</reference>
<evidence type="ECO:0000256" key="1">
    <source>
        <dbReference type="SAM" id="SignalP"/>
    </source>
</evidence>
<proteinExistence type="predicted"/>